<evidence type="ECO:0000256" key="1">
    <source>
        <dbReference type="SAM" id="MobiDB-lite"/>
    </source>
</evidence>
<name>A0ABQ4J8K3_9ACTN</name>
<comment type="caution">
    <text evidence="3">The sequence shown here is derived from an EMBL/GenBank/DDBJ whole genome shotgun (WGS) entry which is preliminary data.</text>
</comment>
<dbReference type="Proteomes" id="UP000653076">
    <property type="component" value="Unassembled WGS sequence"/>
</dbReference>
<sequence length="174" mass="18062">MMTLPGAEDFSEPVYAALFGVPIVTLAALGLIRRGDQRHTAFLPTDRLPVVYDLAMERRRPLPGALGPFAEPHARRPAEVPPPATERGEACSGGTVLDHQGTLPAHPPLRGGCALPTDPRAGQCPKHRGALSTTAARAAPTLSGADSETSSLLAHPDPLAVNFASSVVACGEPP</sequence>
<accession>A0ABQ4J8K3</accession>
<protein>
    <submittedName>
        <fullName evidence="3">Uncharacterized protein</fullName>
    </submittedName>
</protein>
<organism evidence="3 4">
    <name type="scientific">Micromonospora qiuiae</name>
    <dbReference type="NCBI Taxonomy" id="502268"/>
    <lineage>
        <taxon>Bacteria</taxon>
        <taxon>Bacillati</taxon>
        <taxon>Actinomycetota</taxon>
        <taxon>Actinomycetes</taxon>
        <taxon>Micromonosporales</taxon>
        <taxon>Micromonosporaceae</taxon>
        <taxon>Micromonospora</taxon>
    </lineage>
</organism>
<feature type="transmembrane region" description="Helical" evidence="2">
    <location>
        <begin position="14"/>
        <end position="32"/>
    </location>
</feature>
<feature type="region of interest" description="Disordered" evidence="1">
    <location>
        <begin position="65"/>
        <end position="93"/>
    </location>
</feature>
<keyword evidence="2" id="KW-1133">Transmembrane helix</keyword>
<reference evidence="3 4" key="1">
    <citation type="submission" date="2021-01" db="EMBL/GenBank/DDBJ databases">
        <title>Whole genome shotgun sequence of Verrucosispora qiuiae NBRC 106684.</title>
        <authorList>
            <person name="Komaki H."/>
            <person name="Tamura T."/>
        </authorList>
    </citation>
    <scope>NUCLEOTIDE SEQUENCE [LARGE SCALE GENOMIC DNA]</scope>
    <source>
        <strain evidence="3 4">NBRC 106684</strain>
    </source>
</reference>
<keyword evidence="2" id="KW-0472">Membrane</keyword>
<evidence type="ECO:0000313" key="4">
    <source>
        <dbReference type="Proteomes" id="UP000653076"/>
    </source>
</evidence>
<dbReference type="RefSeq" id="WP_204034033.1">
    <property type="nucleotide sequence ID" value="NZ_BOPC01000022.1"/>
</dbReference>
<gene>
    <name evidence="3" type="ORF">Vqi01_16660</name>
</gene>
<keyword evidence="2" id="KW-0812">Transmembrane</keyword>
<evidence type="ECO:0000256" key="2">
    <source>
        <dbReference type="SAM" id="Phobius"/>
    </source>
</evidence>
<proteinExistence type="predicted"/>
<keyword evidence="4" id="KW-1185">Reference proteome</keyword>
<dbReference type="EMBL" id="BOPC01000022">
    <property type="protein sequence ID" value="GIJ26504.1"/>
    <property type="molecule type" value="Genomic_DNA"/>
</dbReference>
<evidence type="ECO:0000313" key="3">
    <source>
        <dbReference type="EMBL" id="GIJ26504.1"/>
    </source>
</evidence>